<feature type="non-terminal residue" evidence="7">
    <location>
        <position position="1"/>
    </location>
</feature>
<accession>K2N2H5</accession>
<feature type="compositionally biased region" description="Acidic residues" evidence="5">
    <location>
        <begin position="30"/>
        <end position="42"/>
    </location>
</feature>
<dbReference type="PANTHER" id="PTHR37562:SF5">
    <property type="entry name" value="C3H1-TYPE DOMAIN-CONTAINING PROTEIN"/>
    <property type="match status" value="1"/>
</dbReference>
<feature type="domain" description="C3H1-type" evidence="6">
    <location>
        <begin position="312"/>
        <end position="340"/>
    </location>
</feature>
<dbReference type="PANTHER" id="PTHR37562">
    <property type="entry name" value="C3H1-TYPE DOMAIN-CONTAINING PROTEIN-RELATED"/>
    <property type="match status" value="1"/>
</dbReference>
<dbReference type="Proteomes" id="UP000007350">
    <property type="component" value="Unassembled WGS sequence"/>
</dbReference>
<comment type="caution">
    <text evidence="7">The sequence shown here is derived from an EMBL/GenBank/DDBJ whole genome shotgun (WGS) entry which is preliminary data.</text>
</comment>
<evidence type="ECO:0000256" key="2">
    <source>
        <dbReference type="ARBA" id="ARBA00022771"/>
    </source>
</evidence>
<protein>
    <recommendedName>
        <fullName evidence="6">C3H1-type domain-containing protein</fullName>
    </recommendedName>
</protein>
<evidence type="ECO:0000256" key="5">
    <source>
        <dbReference type="SAM" id="MobiDB-lite"/>
    </source>
</evidence>
<evidence type="ECO:0000313" key="7">
    <source>
        <dbReference type="EMBL" id="EKF28776.1"/>
    </source>
</evidence>
<dbReference type="SMART" id="SM00356">
    <property type="entry name" value="ZnF_C3H1"/>
    <property type="match status" value="2"/>
</dbReference>
<feature type="non-terminal residue" evidence="7">
    <location>
        <position position="385"/>
    </location>
</feature>
<dbReference type="PROSITE" id="PS50103">
    <property type="entry name" value="ZF_C3H1"/>
    <property type="match status" value="2"/>
</dbReference>
<dbReference type="OrthoDB" id="265008at2759"/>
<feature type="domain" description="C3H1-type" evidence="6">
    <location>
        <begin position="175"/>
        <end position="202"/>
    </location>
</feature>
<evidence type="ECO:0000256" key="3">
    <source>
        <dbReference type="ARBA" id="ARBA00022833"/>
    </source>
</evidence>
<feature type="zinc finger region" description="C3H1-type" evidence="4">
    <location>
        <begin position="175"/>
        <end position="202"/>
    </location>
</feature>
<feature type="compositionally biased region" description="Polar residues" evidence="5">
    <location>
        <begin position="80"/>
        <end position="106"/>
    </location>
</feature>
<dbReference type="GO" id="GO:0008270">
    <property type="term" value="F:zinc ion binding"/>
    <property type="evidence" value="ECO:0007669"/>
    <property type="project" value="UniProtKB-KW"/>
</dbReference>
<organism evidence="7 8">
    <name type="scientific">Trypanosoma cruzi marinkellei</name>
    <dbReference type="NCBI Taxonomy" id="85056"/>
    <lineage>
        <taxon>Eukaryota</taxon>
        <taxon>Discoba</taxon>
        <taxon>Euglenozoa</taxon>
        <taxon>Kinetoplastea</taxon>
        <taxon>Metakinetoplastina</taxon>
        <taxon>Trypanosomatida</taxon>
        <taxon>Trypanosomatidae</taxon>
        <taxon>Trypanosoma</taxon>
        <taxon>Schizotrypanum</taxon>
    </lineage>
</organism>
<dbReference type="Gene3D" id="3.30.1370.210">
    <property type="match status" value="1"/>
</dbReference>
<feature type="compositionally biased region" description="Polar residues" evidence="5">
    <location>
        <begin position="1"/>
        <end position="18"/>
    </location>
</feature>
<gene>
    <name evidence="7" type="ORF">MOQ_007464</name>
</gene>
<evidence type="ECO:0000256" key="4">
    <source>
        <dbReference type="PROSITE-ProRule" id="PRU00723"/>
    </source>
</evidence>
<dbReference type="InterPro" id="IPR036855">
    <property type="entry name" value="Znf_CCCH_sf"/>
</dbReference>
<feature type="zinc finger region" description="C3H1-type" evidence="4">
    <location>
        <begin position="312"/>
        <end position="340"/>
    </location>
</feature>
<keyword evidence="3 4" id="KW-0862">Zinc</keyword>
<evidence type="ECO:0000259" key="6">
    <source>
        <dbReference type="PROSITE" id="PS50103"/>
    </source>
</evidence>
<evidence type="ECO:0000313" key="8">
    <source>
        <dbReference type="Proteomes" id="UP000007350"/>
    </source>
</evidence>
<sequence length="385" mass="42947">VEKYNTTLRPNEVNTSMDQIGFHDVSIEDMKEEEEEEEEEGEEKQQQQQQQQQPMTSKASVAGLPRSVSGGFFDLEGTGEYSTTINSQKTPQGNSIQPQESNPITNSQQTIDWNLLEQMMMIDPMKEVMCPPSCTFSVYDAEIQNHYNIESTEIVATHGSVEYLKMNEARGAQSRFRFQLCKRYLNKRCTRGANCQYIHTHSVPSPTSVHVNENVISAAVVEGLEMPPEVLRGGNNKHGYPTMPSGIIFRVFPPNQGKSVPQLIPSEMILRTAGASNVYSVFAYPGTGKGRDILLTTETADTSGSESGNLTNVRARHCAHFQFNKMCNLGELCNFIHSLVPYVQRLSMSSQGPLYNAMVTQRPLVMPSTTSMAHFSRFPNGNNNN</sequence>
<dbReference type="EMBL" id="AHKC01014930">
    <property type="protein sequence ID" value="EKF28776.1"/>
    <property type="molecule type" value="Genomic_DNA"/>
</dbReference>
<keyword evidence="8" id="KW-1185">Reference proteome</keyword>
<name>K2N2H5_TRYCR</name>
<feature type="region of interest" description="Disordered" evidence="5">
    <location>
        <begin position="1"/>
        <end position="106"/>
    </location>
</feature>
<keyword evidence="2 4" id="KW-0863">Zinc-finger</keyword>
<reference evidence="7 8" key="1">
    <citation type="journal article" date="2012" name="BMC Genomics">
        <title>Comparative genomic analysis of human infective Trypanosoma cruzi lineages with the bat-restricted subspecies T. cruzi marinkellei.</title>
        <authorList>
            <person name="Franzen O."/>
            <person name="Talavera-Lopez C."/>
            <person name="Ochaya S."/>
            <person name="Butler C.E."/>
            <person name="Messenger L.A."/>
            <person name="Lewis M.D."/>
            <person name="Llewellyn M.S."/>
            <person name="Marinkelle C.J."/>
            <person name="Tyler K.M."/>
            <person name="Miles M.A."/>
            <person name="Andersson B."/>
        </authorList>
    </citation>
    <scope>NUCLEOTIDE SEQUENCE [LARGE SCALE GENOMIC DNA]</scope>
    <source>
        <strain evidence="7 8">B7</strain>
    </source>
</reference>
<evidence type="ECO:0000256" key="1">
    <source>
        <dbReference type="ARBA" id="ARBA00022723"/>
    </source>
</evidence>
<dbReference type="AlphaFoldDB" id="K2N2H5"/>
<keyword evidence="1 4" id="KW-0479">Metal-binding</keyword>
<dbReference type="InterPro" id="IPR000571">
    <property type="entry name" value="Znf_CCCH"/>
</dbReference>
<dbReference type="SUPFAM" id="SSF90229">
    <property type="entry name" value="CCCH zinc finger"/>
    <property type="match status" value="2"/>
</dbReference>
<proteinExistence type="predicted"/>